<comment type="subunit">
    <text evidence="6">Conjugated with ATG12.</text>
</comment>
<dbReference type="InterPro" id="IPR042527">
    <property type="entry name" value="Atg5_UblA_dom_sf"/>
</dbReference>
<evidence type="ECO:0000256" key="5">
    <source>
        <dbReference type="ARBA" id="ARBA00023006"/>
    </source>
</evidence>
<keyword evidence="3 6" id="KW-1017">Isopeptide bond</keyword>
<comment type="function">
    <text evidence="6">Involved in autophagic vesicle formation.</text>
</comment>
<accession>A0A1I8B1J9</accession>
<evidence type="ECO:0000313" key="12">
    <source>
        <dbReference type="WBParaSite" id="MhA1_Contig123.frz3.gene3"/>
    </source>
</evidence>
<comment type="similarity">
    <text evidence="2 6">Belongs to the ATG5 family.</text>
</comment>
<feature type="domain" description="Autophagy protein ATG5 alpha-helical bundle region" evidence="9">
    <location>
        <begin position="124"/>
        <end position="178"/>
    </location>
</feature>
<dbReference type="Gene3D" id="1.10.246.190">
    <property type="entry name" value="Autophagy protein Apg5, helix rich domain"/>
    <property type="match status" value="1"/>
</dbReference>
<dbReference type="InterPro" id="IPR042526">
    <property type="entry name" value="Atg5_HR"/>
</dbReference>
<dbReference type="AlphaFoldDB" id="A0A1I8B1J9"/>
<dbReference type="GO" id="GO:0034045">
    <property type="term" value="C:phagophore assembly site membrane"/>
    <property type="evidence" value="ECO:0007669"/>
    <property type="project" value="UniProtKB-SubCell"/>
</dbReference>
<organism evidence="11 12">
    <name type="scientific">Meloidogyne hapla</name>
    <name type="common">Root-knot nematode worm</name>
    <dbReference type="NCBI Taxonomy" id="6305"/>
    <lineage>
        <taxon>Eukaryota</taxon>
        <taxon>Metazoa</taxon>
        <taxon>Ecdysozoa</taxon>
        <taxon>Nematoda</taxon>
        <taxon>Chromadorea</taxon>
        <taxon>Rhabditida</taxon>
        <taxon>Tylenchina</taxon>
        <taxon>Tylenchomorpha</taxon>
        <taxon>Tylenchoidea</taxon>
        <taxon>Meloidogynidae</taxon>
        <taxon>Meloidogyninae</taxon>
        <taxon>Meloidogyne</taxon>
    </lineage>
</organism>
<dbReference type="GO" id="GO:0005776">
    <property type="term" value="C:autophagosome"/>
    <property type="evidence" value="ECO:0007669"/>
    <property type="project" value="TreeGrafter"/>
</dbReference>
<dbReference type="Pfam" id="PF20637">
    <property type="entry name" value="ATG5_HBR"/>
    <property type="match status" value="1"/>
</dbReference>
<dbReference type="InterPro" id="IPR048939">
    <property type="entry name" value="ATG5_UblA"/>
</dbReference>
<evidence type="ECO:0000313" key="11">
    <source>
        <dbReference type="Proteomes" id="UP000095281"/>
    </source>
</evidence>
<protein>
    <recommendedName>
        <fullName evidence="6">Autophagy protein 5</fullName>
    </recommendedName>
</protein>
<dbReference type="Proteomes" id="UP000095281">
    <property type="component" value="Unplaced"/>
</dbReference>
<dbReference type="InterPro" id="IPR007239">
    <property type="entry name" value="Atg5"/>
</dbReference>
<dbReference type="Gene3D" id="3.10.20.620">
    <property type="match status" value="1"/>
</dbReference>
<feature type="compositionally biased region" description="Basic and acidic residues" evidence="7">
    <location>
        <begin position="290"/>
        <end position="304"/>
    </location>
</feature>
<dbReference type="GO" id="GO:0019776">
    <property type="term" value="F:Atg8-family ligase activity"/>
    <property type="evidence" value="ECO:0007669"/>
    <property type="project" value="TreeGrafter"/>
</dbReference>
<proteinExistence type="inferred from homology"/>
<dbReference type="Gene3D" id="3.10.20.90">
    <property type="entry name" value="Phosphatidylinositol 3-kinase Catalytic Subunit, Chain A, domain 1"/>
    <property type="match status" value="1"/>
</dbReference>
<dbReference type="Pfam" id="PF04106">
    <property type="entry name" value="ATG5_UblB"/>
    <property type="match status" value="1"/>
</dbReference>
<dbReference type="PANTHER" id="PTHR13040:SF2">
    <property type="entry name" value="AUTOPHAGY PROTEIN 5"/>
    <property type="match status" value="1"/>
</dbReference>
<dbReference type="PANTHER" id="PTHR13040">
    <property type="entry name" value="AUTOPHAGY PROTEIN 5"/>
    <property type="match status" value="1"/>
</dbReference>
<feature type="domain" description="Autophagy protein ATG5 UblB" evidence="8">
    <location>
        <begin position="191"/>
        <end position="257"/>
    </location>
</feature>
<name>A0A1I8B1J9_MELHA</name>
<keyword evidence="5 6" id="KW-0072">Autophagy</keyword>
<evidence type="ECO:0000256" key="2">
    <source>
        <dbReference type="ARBA" id="ARBA00006910"/>
    </source>
</evidence>
<comment type="subcellular location">
    <subcellularLocation>
        <location evidence="1 6">Preautophagosomal structure membrane</location>
        <topology evidence="1 6">Peripheral membrane protein</topology>
    </subcellularLocation>
</comment>
<dbReference type="GO" id="GO:0000422">
    <property type="term" value="P:autophagy of mitochondrion"/>
    <property type="evidence" value="ECO:0007669"/>
    <property type="project" value="TreeGrafter"/>
</dbReference>
<dbReference type="OMA" id="SASMHTR"/>
<evidence type="ECO:0000256" key="4">
    <source>
        <dbReference type="ARBA" id="ARBA00022843"/>
    </source>
</evidence>
<keyword evidence="11" id="KW-1185">Reference proteome</keyword>
<dbReference type="WBParaSite" id="MhA1_Contig123.frz3.gene3">
    <property type="protein sequence ID" value="MhA1_Contig123.frz3.gene3"/>
    <property type="gene ID" value="MhA1_Contig123.frz3.gene3"/>
</dbReference>
<sequence length="304" mass="35833">MNSTEDDYEIRRTIWESRIPVEFNLDSSQPILRAQQSSFIMLPRISYFPFYLEEILQTLTGNALTETDLSNVWLLHNGEEMIRWHYPIGVLYDMYRGTEQNLPWIVTVRLKDFPDELVRCLSKDSLKFMYIQSLKEASQIKHKRNIVSTMTKEEHVRLFDSIKNDRFDEFWSINKKLMGSKSDPLDIQMANVPFRFYFPSFPFRQTFFPLIKKEDDSNASPATLIDVLEKAFPDHCPFDDQHFETISHGIDLPLATSPFILRFVPERWKIWFDSILYPTCPATAPQPSAPKEEELKSDEEKKEL</sequence>
<dbReference type="GO" id="GO:0034274">
    <property type="term" value="C:Atg12-Atg5-Atg16 complex"/>
    <property type="evidence" value="ECO:0007669"/>
    <property type="project" value="TreeGrafter"/>
</dbReference>
<keyword evidence="4 6" id="KW-0832">Ubl conjugation</keyword>
<evidence type="ECO:0000256" key="3">
    <source>
        <dbReference type="ARBA" id="ARBA00022499"/>
    </source>
</evidence>
<evidence type="ECO:0000256" key="6">
    <source>
        <dbReference type="RuleBase" id="RU361202"/>
    </source>
</evidence>
<dbReference type="GO" id="GO:0044233">
    <property type="term" value="C:mitochondria-associated endoplasmic reticulum membrane contact site"/>
    <property type="evidence" value="ECO:0007669"/>
    <property type="project" value="TreeGrafter"/>
</dbReference>
<reference evidence="12" key="1">
    <citation type="submission" date="2016-11" db="UniProtKB">
        <authorList>
            <consortium name="WormBaseParasite"/>
        </authorList>
    </citation>
    <scope>IDENTIFICATION</scope>
</reference>
<evidence type="ECO:0000259" key="8">
    <source>
        <dbReference type="Pfam" id="PF04106"/>
    </source>
</evidence>
<dbReference type="InterPro" id="IPR048940">
    <property type="entry name" value="ATG5_HBR"/>
</dbReference>
<dbReference type="GO" id="GO:0006995">
    <property type="term" value="P:cellular response to nitrogen starvation"/>
    <property type="evidence" value="ECO:0007669"/>
    <property type="project" value="TreeGrafter"/>
</dbReference>
<dbReference type="InterPro" id="IPR048318">
    <property type="entry name" value="ATG5_UblB"/>
</dbReference>
<evidence type="ECO:0000256" key="1">
    <source>
        <dbReference type="ARBA" id="ARBA00004623"/>
    </source>
</evidence>
<feature type="domain" description="Autophagy protein ATG5 UblA" evidence="10">
    <location>
        <begin position="14"/>
        <end position="109"/>
    </location>
</feature>
<evidence type="ECO:0000259" key="10">
    <source>
        <dbReference type="Pfam" id="PF20638"/>
    </source>
</evidence>
<dbReference type="GO" id="GO:0034727">
    <property type="term" value="P:piecemeal microautophagy of the nucleus"/>
    <property type="evidence" value="ECO:0007669"/>
    <property type="project" value="TreeGrafter"/>
</dbReference>
<keyword evidence="6" id="KW-0472">Membrane</keyword>
<dbReference type="Pfam" id="PF20638">
    <property type="entry name" value="ATG5_UblA"/>
    <property type="match status" value="1"/>
</dbReference>
<dbReference type="GO" id="GO:0061908">
    <property type="term" value="C:phagophore"/>
    <property type="evidence" value="ECO:0007669"/>
    <property type="project" value="TreeGrafter"/>
</dbReference>
<evidence type="ECO:0000256" key="7">
    <source>
        <dbReference type="SAM" id="MobiDB-lite"/>
    </source>
</evidence>
<feature type="region of interest" description="Disordered" evidence="7">
    <location>
        <begin position="283"/>
        <end position="304"/>
    </location>
</feature>
<evidence type="ECO:0000259" key="9">
    <source>
        <dbReference type="Pfam" id="PF20637"/>
    </source>
</evidence>
<dbReference type="GO" id="GO:0007033">
    <property type="term" value="P:vacuole organization"/>
    <property type="evidence" value="ECO:0007669"/>
    <property type="project" value="UniProtKB-ARBA"/>
</dbReference>